<dbReference type="InterPro" id="IPR004328">
    <property type="entry name" value="BRO1_dom"/>
</dbReference>
<dbReference type="Pfam" id="PF03097">
    <property type="entry name" value="BRO1"/>
    <property type="match status" value="1"/>
</dbReference>
<feature type="domain" description="BRO1" evidence="2">
    <location>
        <begin position="3"/>
        <end position="395"/>
    </location>
</feature>
<feature type="compositionally biased region" description="Low complexity" evidence="1">
    <location>
        <begin position="721"/>
        <end position="739"/>
    </location>
</feature>
<name>A0A915EJP3_9BILA</name>
<dbReference type="PROSITE" id="PS51180">
    <property type="entry name" value="BRO1"/>
    <property type="match status" value="1"/>
</dbReference>
<evidence type="ECO:0000313" key="3">
    <source>
        <dbReference type="Proteomes" id="UP000887574"/>
    </source>
</evidence>
<reference evidence="4" key="1">
    <citation type="submission" date="2022-11" db="UniProtKB">
        <authorList>
            <consortium name="WormBaseParasite"/>
        </authorList>
    </citation>
    <scope>IDENTIFICATION</scope>
</reference>
<evidence type="ECO:0000256" key="1">
    <source>
        <dbReference type="SAM" id="MobiDB-lite"/>
    </source>
</evidence>
<feature type="compositionally biased region" description="Pro residues" evidence="1">
    <location>
        <begin position="740"/>
        <end position="752"/>
    </location>
</feature>
<accession>A0A915EJP3</accession>
<dbReference type="Gene3D" id="1.20.120.560">
    <property type="entry name" value="alix/aip1 in complex with the ypdl late domain"/>
    <property type="match status" value="1"/>
</dbReference>
<dbReference type="FunFam" id="1.25.40.280:FF:000001">
    <property type="entry name" value="programmed cell death 6-interacting protein-like isoform X1"/>
    <property type="match status" value="1"/>
</dbReference>
<dbReference type="Pfam" id="PF13949">
    <property type="entry name" value="ALIX_LYPXL_bnd"/>
    <property type="match status" value="1"/>
</dbReference>
<feature type="compositionally biased region" description="Low complexity" evidence="1">
    <location>
        <begin position="796"/>
        <end position="816"/>
    </location>
</feature>
<dbReference type="AlphaFoldDB" id="A0A915EJP3"/>
<feature type="region of interest" description="Disordered" evidence="1">
    <location>
        <begin position="699"/>
        <end position="857"/>
    </location>
</feature>
<feature type="compositionally biased region" description="Low complexity" evidence="1">
    <location>
        <begin position="753"/>
        <end position="788"/>
    </location>
</feature>
<proteinExistence type="predicted"/>
<evidence type="ECO:0000259" key="2">
    <source>
        <dbReference type="PROSITE" id="PS51180"/>
    </source>
</evidence>
<keyword evidence="3" id="KW-1185">Reference proteome</keyword>
<dbReference type="PANTHER" id="PTHR23030:SF39">
    <property type="entry name" value="PROGRAMMED CELL DEATH 6-INTERACTING PROTEIN"/>
    <property type="match status" value="1"/>
</dbReference>
<dbReference type="InterPro" id="IPR025304">
    <property type="entry name" value="ALIX_V_dom"/>
</dbReference>
<dbReference type="Gene3D" id="1.25.40.280">
    <property type="entry name" value="alix/aip1 like domains"/>
    <property type="match status" value="1"/>
</dbReference>
<evidence type="ECO:0000313" key="4">
    <source>
        <dbReference type="WBParaSite" id="jg6619"/>
    </source>
</evidence>
<dbReference type="Gene3D" id="1.20.140.50">
    <property type="entry name" value="alix/aip1 like domains"/>
    <property type="match status" value="1"/>
</dbReference>
<feature type="compositionally biased region" description="Pro residues" evidence="1">
    <location>
        <begin position="710"/>
        <end position="720"/>
    </location>
</feature>
<dbReference type="WBParaSite" id="jg6619">
    <property type="protein sequence ID" value="jg6619"/>
    <property type="gene ID" value="jg6619"/>
</dbReference>
<organism evidence="3 4">
    <name type="scientific">Ditylenchus dipsaci</name>
    <dbReference type="NCBI Taxonomy" id="166011"/>
    <lineage>
        <taxon>Eukaryota</taxon>
        <taxon>Metazoa</taxon>
        <taxon>Ecdysozoa</taxon>
        <taxon>Nematoda</taxon>
        <taxon>Chromadorea</taxon>
        <taxon>Rhabditida</taxon>
        <taxon>Tylenchina</taxon>
        <taxon>Tylenchomorpha</taxon>
        <taxon>Sphaerularioidea</taxon>
        <taxon>Anguinidae</taxon>
        <taxon>Anguininae</taxon>
        <taxon>Ditylenchus</taxon>
    </lineage>
</organism>
<dbReference type="GO" id="GO:0000281">
    <property type="term" value="P:mitotic cytokinesis"/>
    <property type="evidence" value="ECO:0007669"/>
    <property type="project" value="TreeGrafter"/>
</dbReference>
<feature type="compositionally biased region" description="Pro residues" evidence="1">
    <location>
        <begin position="833"/>
        <end position="857"/>
    </location>
</feature>
<protein>
    <submittedName>
        <fullName evidence="4">BRO1 domain-containing protein</fullName>
    </submittedName>
</protein>
<dbReference type="GO" id="GO:0005768">
    <property type="term" value="C:endosome"/>
    <property type="evidence" value="ECO:0007669"/>
    <property type="project" value="TreeGrafter"/>
</dbReference>
<dbReference type="InterPro" id="IPR038499">
    <property type="entry name" value="BRO1_sf"/>
</dbReference>
<sequence length="857" mass="96604">MVNFICVPLKSTTEVDLLKPLKTYVDSLPDVKNDLKTEINEGIVELNKLRNRACIQPLDRHQSSLDVLTRYYDQLSVMENKLPITPTQNPISFKWKDAFSKPSVLFSRASLTINDSSFERACVLFNCGALMSSIAAAQQVHTDEELKAMAKLFQQAAGVFSKLKDSVLGLVQQEPTPDLMPDTLSALSSLMLAQAQEAIYIKAATDQMKQSALVKISSQCAEFYQECQKVMSRDIVKGIWEKEWLKIVSGKSLAYTAIAQYHQSNVAEDAKEIGEQLARLKEAIRLMDQANSYLTVTSHFSAENAAIKKSWEQANKDNDFIYHVRLPEFRSLPSLPRAALAKALPVVVPVSPRFKDLFESLVPVSVQTALVFFESRKSEVVNMETSRMREYTQIINACLASLNLPAALDDVKNHEKLPESIRQKSAKVKNSGGFDSINKKLRELPSLYKRNEEILNEISRLLKDEKDTDDSLRAQLREKWSRVPSEKLTPPLVQELGKYRGILQTASAADLILLSKTENELKAAIPGLSNATAQANSTAVPKLLELMHEVQEIKVEREEIEKALNSEFLKSMSENGMVNEEKLSSDKIQELFQPYKQRVEDSLKKQERVMNEVEVWNNKFTEEKHGSGSSERDNFLKLLATAYDAYFGLEENLVEGTKFYNDLTPILVRLQQKVSDFCFARQTEKEDLMKQVQQNIVSGNAEESSQQVKNPPPRPPPPAAPQTNQTTQQPHQQWNQAPAPHLPSYPYQPSPPSQQQQQAYPQGGGYQQPNNPYAPAAPYGQQPSYPYANAPPPQQNTPGQQQYQPQFQQTYSTPYPIQYPGTYPGAYQHGGYPPQPQFPQPPPHQQQQPPHNPNPFQ</sequence>
<dbReference type="SMART" id="SM01041">
    <property type="entry name" value="BRO1"/>
    <property type="match status" value="1"/>
</dbReference>
<dbReference type="PANTHER" id="PTHR23030">
    <property type="entry name" value="PCD6 INTERACTING PROTEIN-RELATED"/>
    <property type="match status" value="1"/>
</dbReference>
<dbReference type="Proteomes" id="UP000887574">
    <property type="component" value="Unplaced"/>
</dbReference>